<dbReference type="InterPro" id="IPR029052">
    <property type="entry name" value="Metallo-depent_PP-like"/>
</dbReference>
<dbReference type="AlphaFoldDB" id="A0AAV2Z9X8"/>
<proteinExistence type="predicted"/>
<dbReference type="Pfam" id="PF00149">
    <property type="entry name" value="Metallophos"/>
    <property type="match status" value="1"/>
</dbReference>
<dbReference type="InterPro" id="IPR004843">
    <property type="entry name" value="Calcineurin-like_PHP"/>
</dbReference>
<reference evidence="7" key="1">
    <citation type="submission" date="2022-11" db="EMBL/GenBank/DDBJ databases">
        <authorList>
            <person name="Morgan W.R."/>
            <person name="Tartar A."/>
        </authorList>
    </citation>
    <scope>NUCLEOTIDE SEQUENCE</scope>
    <source>
        <strain evidence="7">ARSEF 373</strain>
    </source>
</reference>
<accession>A0AAV2Z9X8</accession>
<keyword evidence="4" id="KW-0812">Transmembrane</keyword>
<comment type="caution">
    <text evidence="7">The sequence shown here is derived from an EMBL/GenBank/DDBJ whole genome shotgun (WGS) entry which is preliminary data.</text>
</comment>
<keyword evidence="2" id="KW-0378">Hydrolase</keyword>
<gene>
    <name evidence="7" type="ORF">N0F65_009476</name>
</gene>
<dbReference type="SUPFAM" id="SSF56300">
    <property type="entry name" value="Metallo-dependent phosphatases"/>
    <property type="match status" value="1"/>
</dbReference>
<evidence type="ECO:0000256" key="4">
    <source>
        <dbReference type="SAM" id="Phobius"/>
    </source>
</evidence>
<dbReference type="EMBL" id="DAKRPA010000010">
    <property type="protein sequence ID" value="DBA04241.1"/>
    <property type="molecule type" value="Genomic_DNA"/>
</dbReference>
<evidence type="ECO:0000313" key="8">
    <source>
        <dbReference type="Proteomes" id="UP001146120"/>
    </source>
</evidence>
<dbReference type="GO" id="GO:0016787">
    <property type="term" value="F:hydrolase activity"/>
    <property type="evidence" value="ECO:0007669"/>
    <property type="project" value="UniProtKB-KW"/>
</dbReference>
<keyword evidence="4" id="KW-0472">Membrane</keyword>
<dbReference type="Proteomes" id="UP001146120">
    <property type="component" value="Unassembled WGS sequence"/>
</dbReference>
<feature type="domain" description="Calcineurin-like phosphoesterase" evidence="6">
    <location>
        <begin position="42"/>
        <end position="241"/>
    </location>
</feature>
<feature type="region of interest" description="Disordered" evidence="3">
    <location>
        <begin position="322"/>
        <end position="349"/>
    </location>
</feature>
<feature type="signal peptide" evidence="5">
    <location>
        <begin position="1"/>
        <end position="19"/>
    </location>
</feature>
<evidence type="ECO:0000256" key="1">
    <source>
        <dbReference type="ARBA" id="ARBA00022729"/>
    </source>
</evidence>
<evidence type="ECO:0000313" key="7">
    <source>
        <dbReference type="EMBL" id="DBA04241.1"/>
    </source>
</evidence>
<name>A0AAV2Z9X8_9STRA</name>
<feature type="chain" id="PRO_5043584708" description="Calcineurin-like phosphoesterase domain-containing protein" evidence="5">
    <location>
        <begin position="20"/>
        <end position="383"/>
    </location>
</feature>
<dbReference type="PANTHER" id="PTHR10161">
    <property type="entry name" value="TARTRATE-RESISTANT ACID PHOSPHATASE TYPE 5"/>
    <property type="match status" value="1"/>
</dbReference>
<keyword evidence="8" id="KW-1185">Reference proteome</keyword>
<evidence type="ECO:0000256" key="3">
    <source>
        <dbReference type="SAM" id="MobiDB-lite"/>
    </source>
</evidence>
<keyword evidence="1 5" id="KW-0732">Signal</keyword>
<sequence>MRLNHLCSIAAGLVGLSSAEPHCTLTKPSKQLIDLNCTTNRIRFVGIGDWGDQRNHEGVKAVRDGILAEAKNGTLDFALAVGDNFYDKGVKNVTDRIWTDVWVDRFHIGKDLQVPWIALLGNHDHYGNAGAQVAYGESDSAASKYWIMPDNFYSVNARGPANKMAKFVISDTMILNDTKQFDWIKQQVTDPAAATVLAVGHHQIYSHDSRGDNKDKPMVTLKQLLEAQSQVKAYICGHEHDMQVLRANNVDHFVIGGGGHSINASEKTKNTSAEVVYFQKKFGYAVFDLDLGTSELNVTYKVFDLQGRNFEQKVFTRDYGVSHNRSNHSDTVSPSPIAPVTSKPKTSSAAASAPPVLWTASISTIIIIINVIIRGTINHFTIS</sequence>
<dbReference type="Gene3D" id="3.60.21.10">
    <property type="match status" value="1"/>
</dbReference>
<feature type="transmembrane region" description="Helical" evidence="4">
    <location>
        <begin position="355"/>
        <end position="373"/>
    </location>
</feature>
<dbReference type="PANTHER" id="PTHR10161:SF14">
    <property type="entry name" value="TARTRATE-RESISTANT ACID PHOSPHATASE TYPE 5"/>
    <property type="match status" value="1"/>
</dbReference>
<evidence type="ECO:0000259" key="6">
    <source>
        <dbReference type="Pfam" id="PF00149"/>
    </source>
</evidence>
<evidence type="ECO:0000256" key="2">
    <source>
        <dbReference type="ARBA" id="ARBA00022801"/>
    </source>
</evidence>
<reference evidence="7" key="2">
    <citation type="journal article" date="2023" name="Microbiol Resour">
        <title>Decontamination and Annotation of the Draft Genome Sequence of the Oomycete Lagenidium giganteum ARSEF 373.</title>
        <authorList>
            <person name="Morgan W.R."/>
            <person name="Tartar A."/>
        </authorList>
    </citation>
    <scope>NUCLEOTIDE SEQUENCE</scope>
    <source>
        <strain evidence="7">ARSEF 373</strain>
    </source>
</reference>
<keyword evidence="4" id="KW-1133">Transmembrane helix</keyword>
<protein>
    <recommendedName>
        <fullName evidence="6">Calcineurin-like phosphoesterase domain-containing protein</fullName>
    </recommendedName>
</protein>
<evidence type="ECO:0000256" key="5">
    <source>
        <dbReference type="SAM" id="SignalP"/>
    </source>
</evidence>
<dbReference type="InterPro" id="IPR051558">
    <property type="entry name" value="Metallophosphoesterase_PAP"/>
</dbReference>
<organism evidence="7 8">
    <name type="scientific">Lagenidium giganteum</name>
    <dbReference type="NCBI Taxonomy" id="4803"/>
    <lineage>
        <taxon>Eukaryota</taxon>
        <taxon>Sar</taxon>
        <taxon>Stramenopiles</taxon>
        <taxon>Oomycota</taxon>
        <taxon>Peronosporomycetes</taxon>
        <taxon>Pythiales</taxon>
        <taxon>Pythiaceae</taxon>
    </lineage>
</organism>